<proteinExistence type="predicted"/>
<protein>
    <recommendedName>
        <fullName evidence="3">Calponin-homology (CH) domain-containing protein</fullName>
    </recommendedName>
</protein>
<dbReference type="OrthoDB" id="10558413at2759"/>
<dbReference type="VEuPathDB" id="TrichDB:TVAGG3_0842270"/>
<gene>
    <name evidence="1" type="ORF">TVAG_268990</name>
</gene>
<evidence type="ECO:0008006" key="3">
    <source>
        <dbReference type="Google" id="ProtNLM"/>
    </source>
</evidence>
<dbReference type="VEuPathDB" id="TrichDB:TVAG_268990"/>
<sequence length="278" mass="32243">MSNGYLDVYREREKIKSGMQSNFTSKYSKSPNQLTSNQLAAYNWLVESSFLKYIDNISQNKLVELVTEKNFLALFNIATTFNIKIQKPTNSKPNTIKESIALLIKELITKDILNYRIDPNAILRCEKRTILTLIETLYNKAINDDPHIQDEFTAETISEWLIQLGLLPPYGESWFSDVDLYLLEDPIRNGEIFQKLCLVFRPEVFDSPYTPPKDPTSIINVTNQCLMMFYDEGIIESEDIDYSKDIVKGNTDVIIKILSKIYKGYLKHFESMKLEIFN</sequence>
<dbReference type="KEGG" id="tva:4766275"/>
<keyword evidence="2" id="KW-1185">Reference proteome</keyword>
<dbReference type="Proteomes" id="UP000001542">
    <property type="component" value="Unassembled WGS sequence"/>
</dbReference>
<dbReference type="AlphaFoldDB" id="A2EG12"/>
<dbReference type="RefSeq" id="XP_001320596.1">
    <property type="nucleotide sequence ID" value="XM_001320561.1"/>
</dbReference>
<evidence type="ECO:0000313" key="2">
    <source>
        <dbReference type="Proteomes" id="UP000001542"/>
    </source>
</evidence>
<reference evidence="1" key="1">
    <citation type="submission" date="2006-10" db="EMBL/GenBank/DDBJ databases">
        <authorList>
            <person name="Amadeo P."/>
            <person name="Zhao Q."/>
            <person name="Wortman J."/>
            <person name="Fraser-Liggett C."/>
            <person name="Carlton J."/>
        </authorList>
    </citation>
    <scope>NUCLEOTIDE SEQUENCE</scope>
    <source>
        <strain evidence="1">G3</strain>
    </source>
</reference>
<dbReference type="InParanoid" id="A2EG12"/>
<organism evidence="1 2">
    <name type="scientific">Trichomonas vaginalis (strain ATCC PRA-98 / G3)</name>
    <dbReference type="NCBI Taxonomy" id="412133"/>
    <lineage>
        <taxon>Eukaryota</taxon>
        <taxon>Metamonada</taxon>
        <taxon>Parabasalia</taxon>
        <taxon>Trichomonadida</taxon>
        <taxon>Trichomonadidae</taxon>
        <taxon>Trichomonas</taxon>
    </lineage>
</organism>
<name>A2EG12_TRIV3</name>
<evidence type="ECO:0000313" key="1">
    <source>
        <dbReference type="EMBL" id="EAY08373.1"/>
    </source>
</evidence>
<reference evidence="1" key="2">
    <citation type="journal article" date="2007" name="Science">
        <title>Draft genome sequence of the sexually transmitted pathogen Trichomonas vaginalis.</title>
        <authorList>
            <person name="Carlton J.M."/>
            <person name="Hirt R.P."/>
            <person name="Silva J.C."/>
            <person name="Delcher A.L."/>
            <person name="Schatz M."/>
            <person name="Zhao Q."/>
            <person name="Wortman J.R."/>
            <person name="Bidwell S.L."/>
            <person name="Alsmark U.C.M."/>
            <person name="Besteiro S."/>
            <person name="Sicheritz-Ponten T."/>
            <person name="Noel C.J."/>
            <person name="Dacks J.B."/>
            <person name="Foster P.G."/>
            <person name="Simillion C."/>
            <person name="Van de Peer Y."/>
            <person name="Miranda-Saavedra D."/>
            <person name="Barton G.J."/>
            <person name="Westrop G.D."/>
            <person name="Mueller S."/>
            <person name="Dessi D."/>
            <person name="Fiori P.L."/>
            <person name="Ren Q."/>
            <person name="Paulsen I."/>
            <person name="Zhang H."/>
            <person name="Bastida-Corcuera F.D."/>
            <person name="Simoes-Barbosa A."/>
            <person name="Brown M.T."/>
            <person name="Hayes R.D."/>
            <person name="Mukherjee M."/>
            <person name="Okumura C.Y."/>
            <person name="Schneider R."/>
            <person name="Smith A.J."/>
            <person name="Vanacova S."/>
            <person name="Villalvazo M."/>
            <person name="Haas B.J."/>
            <person name="Pertea M."/>
            <person name="Feldblyum T.V."/>
            <person name="Utterback T.R."/>
            <person name="Shu C.L."/>
            <person name="Osoegawa K."/>
            <person name="de Jong P.J."/>
            <person name="Hrdy I."/>
            <person name="Horvathova L."/>
            <person name="Zubacova Z."/>
            <person name="Dolezal P."/>
            <person name="Malik S.B."/>
            <person name="Logsdon J.M. Jr."/>
            <person name="Henze K."/>
            <person name="Gupta A."/>
            <person name="Wang C.C."/>
            <person name="Dunne R.L."/>
            <person name="Upcroft J.A."/>
            <person name="Upcroft P."/>
            <person name="White O."/>
            <person name="Salzberg S.L."/>
            <person name="Tang P."/>
            <person name="Chiu C.-H."/>
            <person name="Lee Y.-S."/>
            <person name="Embley T.M."/>
            <person name="Coombs G.H."/>
            <person name="Mottram J.C."/>
            <person name="Tachezy J."/>
            <person name="Fraser-Liggett C.M."/>
            <person name="Johnson P.J."/>
        </authorList>
    </citation>
    <scope>NUCLEOTIDE SEQUENCE [LARGE SCALE GENOMIC DNA]</scope>
    <source>
        <strain evidence="1">G3</strain>
    </source>
</reference>
<dbReference type="EMBL" id="DS113379">
    <property type="protein sequence ID" value="EAY08373.1"/>
    <property type="molecule type" value="Genomic_DNA"/>
</dbReference>
<accession>A2EG12</accession>